<protein>
    <submittedName>
        <fullName evidence="1">Uncharacterized protein</fullName>
    </submittedName>
</protein>
<comment type="caution">
    <text evidence="1">The sequence shown here is derived from an EMBL/GenBank/DDBJ whole genome shotgun (WGS) entry which is preliminary data.</text>
</comment>
<dbReference type="Proteomes" id="UP000730482">
    <property type="component" value="Unassembled WGS sequence"/>
</dbReference>
<evidence type="ECO:0000313" key="2">
    <source>
        <dbReference type="Proteomes" id="UP000730482"/>
    </source>
</evidence>
<sequence length="64" mass="6808">MSQFVMSRREFAGVVVGMVTASIPEDPDQPRRVVALGRISRNGGRVAISGHLVGQYVAPAEAGR</sequence>
<reference evidence="1 2" key="1">
    <citation type="submission" date="2020-02" db="EMBL/GenBank/DDBJ databases">
        <title>Acidophilic actinobacteria isolated from forest soil.</title>
        <authorList>
            <person name="Golinska P."/>
        </authorList>
    </citation>
    <scope>NUCLEOTIDE SEQUENCE [LARGE SCALE GENOMIC DNA]</scope>
    <source>
        <strain evidence="1 2">NL8</strain>
    </source>
</reference>
<gene>
    <name evidence="1" type="ORF">KGQ19_08750</name>
</gene>
<dbReference type="RefSeq" id="WP_212008564.1">
    <property type="nucleotide sequence ID" value="NZ_JAAFYZ010000020.1"/>
</dbReference>
<evidence type="ECO:0000313" key="1">
    <source>
        <dbReference type="EMBL" id="MBS2546956.1"/>
    </source>
</evidence>
<accession>A0ABS5KLP8</accession>
<proteinExistence type="predicted"/>
<name>A0ABS5KLP8_9ACTN</name>
<dbReference type="EMBL" id="JAAFYZ010000020">
    <property type="protein sequence ID" value="MBS2546956.1"/>
    <property type="molecule type" value="Genomic_DNA"/>
</dbReference>
<organism evidence="1 2">
    <name type="scientific">Catenulispora pinistramenti</name>
    <dbReference type="NCBI Taxonomy" id="2705254"/>
    <lineage>
        <taxon>Bacteria</taxon>
        <taxon>Bacillati</taxon>
        <taxon>Actinomycetota</taxon>
        <taxon>Actinomycetes</taxon>
        <taxon>Catenulisporales</taxon>
        <taxon>Catenulisporaceae</taxon>
        <taxon>Catenulispora</taxon>
    </lineage>
</organism>
<keyword evidence="2" id="KW-1185">Reference proteome</keyword>